<dbReference type="Gene3D" id="2.60.120.200">
    <property type="match status" value="1"/>
</dbReference>
<name>V3ZHN2_LOTGI</name>
<sequence length="288" mass="31982">MEPIKKEKVAFCQLTDAATVPKYLWPLSGQTNGFEVVHSQDGISPNLTDCPPVGPGHPTLGYTSLYFDGTQYVDVAIPSDPTIKDSVFTAFIKSDNGNGFIFHYRADDQNTGDFINNMYVQLTSGNVFAKMDVTTSGVTSKDIPRSGQGPYSIVTDQWTMIAFLNNFNASVVSLYIDVLRENSSYPTYKFPLQTPGVLRFGGGQSPAPLYGFTGFITGAALYNTASDMNVMDLLQNVNSNKWPSTPPDRFVRLREIRLRNFQKSETKDELHVRNICTLPFKLQENPSN</sequence>
<dbReference type="RefSeq" id="XP_009058435.1">
    <property type="nucleotide sequence ID" value="XM_009060187.1"/>
</dbReference>
<organism evidence="1 2">
    <name type="scientific">Lottia gigantea</name>
    <name type="common">Giant owl limpet</name>
    <dbReference type="NCBI Taxonomy" id="225164"/>
    <lineage>
        <taxon>Eukaryota</taxon>
        <taxon>Metazoa</taxon>
        <taxon>Spiralia</taxon>
        <taxon>Lophotrochozoa</taxon>
        <taxon>Mollusca</taxon>
        <taxon>Gastropoda</taxon>
        <taxon>Patellogastropoda</taxon>
        <taxon>Lottioidea</taxon>
        <taxon>Lottiidae</taxon>
        <taxon>Lottia</taxon>
    </lineage>
</organism>
<dbReference type="Pfam" id="PF13385">
    <property type="entry name" value="Laminin_G_3"/>
    <property type="match status" value="1"/>
</dbReference>
<proteinExistence type="predicted"/>
<reference evidence="1 2" key="1">
    <citation type="journal article" date="2013" name="Nature">
        <title>Insights into bilaterian evolution from three spiralian genomes.</title>
        <authorList>
            <person name="Simakov O."/>
            <person name="Marletaz F."/>
            <person name="Cho S.J."/>
            <person name="Edsinger-Gonzales E."/>
            <person name="Havlak P."/>
            <person name="Hellsten U."/>
            <person name="Kuo D.H."/>
            <person name="Larsson T."/>
            <person name="Lv J."/>
            <person name="Arendt D."/>
            <person name="Savage R."/>
            <person name="Osoegawa K."/>
            <person name="de Jong P."/>
            <person name="Grimwood J."/>
            <person name="Chapman J.A."/>
            <person name="Shapiro H."/>
            <person name="Aerts A."/>
            <person name="Otillar R.P."/>
            <person name="Terry A.Y."/>
            <person name="Boore J.L."/>
            <person name="Grigoriev I.V."/>
            <person name="Lindberg D.R."/>
            <person name="Seaver E.C."/>
            <person name="Weisblat D.A."/>
            <person name="Putnam N.H."/>
            <person name="Rokhsar D.S."/>
        </authorList>
    </citation>
    <scope>NUCLEOTIDE SEQUENCE [LARGE SCALE GENOMIC DNA]</scope>
</reference>
<dbReference type="EMBL" id="KB202325">
    <property type="protein sequence ID" value="ESO90778.1"/>
    <property type="molecule type" value="Genomic_DNA"/>
</dbReference>
<dbReference type="OMA" id="YENMTTH"/>
<keyword evidence="2" id="KW-1185">Reference proteome</keyword>
<dbReference type="InterPro" id="IPR013320">
    <property type="entry name" value="ConA-like_dom_sf"/>
</dbReference>
<evidence type="ECO:0008006" key="3">
    <source>
        <dbReference type="Google" id="ProtNLM"/>
    </source>
</evidence>
<dbReference type="AlphaFoldDB" id="V3ZHN2"/>
<gene>
    <name evidence="1" type="ORF">LOTGIDRAFT_163660</name>
</gene>
<evidence type="ECO:0000313" key="1">
    <source>
        <dbReference type="EMBL" id="ESO90778.1"/>
    </source>
</evidence>
<dbReference type="KEGG" id="lgi:LOTGIDRAFT_163660"/>
<dbReference type="GeneID" id="20239494"/>
<dbReference type="CTD" id="20239494"/>
<dbReference type="Proteomes" id="UP000030746">
    <property type="component" value="Unassembled WGS sequence"/>
</dbReference>
<protein>
    <recommendedName>
        <fullName evidence="3">Laminin G domain-containing protein</fullName>
    </recommendedName>
</protein>
<evidence type="ECO:0000313" key="2">
    <source>
        <dbReference type="Proteomes" id="UP000030746"/>
    </source>
</evidence>
<dbReference type="SUPFAM" id="SSF49899">
    <property type="entry name" value="Concanavalin A-like lectins/glucanases"/>
    <property type="match status" value="1"/>
</dbReference>
<accession>V3ZHN2</accession>
<dbReference type="HOGENOM" id="CLU_967367_0_0_1"/>